<reference evidence="1" key="1">
    <citation type="submission" date="2020-11" db="EMBL/GenBank/DDBJ databases">
        <authorList>
            <person name="Whitehead M."/>
        </authorList>
    </citation>
    <scope>NUCLEOTIDE SEQUENCE</scope>
    <source>
        <strain evidence="1">EGII</strain>
    </source>
</reference>
<accession>A0A811UCQ5</accession>
<dbReference type="EMBL" id="CAJHJT010000001">
    <property type="protein sequence ID" value="CAD6995235.1"/>
    <property type="molecule type" value="Genomic_DNA"/>
</dbReference>
<dbReference type="Proteomes" id="UP000606786">
    <property type="component" value="Unassembled WGS sequence"/>
</dbReference>
<comment type="caution">
    <text evidence="1">The sequence shown here is derived from an EMBL/GenBank/DDBJ whole genome shotgun (WGS) entry which is preliminary data.</text>
</comment>
<evidence type="ECO:0000313" key="2">
    <source>
        <dbReference type="Proteomes" id="UP000606786"/>
    </source>
</evidence>
<dbReference type="AlphaFoldDB" id="A0A811UCQ5"/>
<sequence>MKSQITLGPRRTPDVEACQFTSECHYHMVIGCVHDPNLFDYEDEMRQFFEDIEELIGEHHPNDEIITDEIIPISFVEPYKCVKQYFPNELFENLCSVEDKVWGFKPD</sequence>
<evidence type="ECO:0000313" key="1">
    <source>
        <dbReference type="EMBL" id="CAD6995235.1"/>
    </source>
</evidence>
<proteinExistence type="predicted"/>
<organism evidence="1 2">
    <name type="scientific">Ceratitis capitata</name>
    <name type="common">Mediterranean fruit fly</name>
    <name type="synonym">Tephritis capitata</name>
    <dbReference type="NCBI Taxonomy" id="7213"/>
    <lineage>
        <taxon>Eukaryota</taxon>
        <taxon>Metazoa</taxon>
        <taxon>Ecdysozoa</taxon>
        <taxon>Arthropoda</taxon>
        <taxon>Hexapoda</taxon>
        <taxon>Insecta</taxon>
        <taxon>Pterygota</taxon>
        <taxon>Neoptera</taxon>
        <taxon>Endopterygota</taxon>
        <taxon>Diptera</taxon>
        <taxon>Brachycera</taxon>
        <taxon>Muscomorpha</taxon>
        <taxon>Tephritoidea</taxon>
        <taxon>Tephritidae</taxon>
        <taxon>Ceratitis</taxon>
        <taxon>Ceratitis</taxon>
    </lineage>
</organism>
<gene>
    <name evidence="1" type="ORF">CCAP1982_LOCUS3954</name>
</gene>
<name>A0A811UCQ5_CERCA</name>
<protein>
    <submittedName>
        <fullName evidence="1">(Mediterranean fruit fly) hypothetical protein</fullName>
    </submittedName>
</protein>
<keyword evidence="2" id="KW-1185">Reference proteome</keyword>